<dbReference type="RefSeq" id="WP_015642195.1">
    <property type="nucleotide sequence ID" value="NC_021219.1"/>
</dbReference>
<dbReference type="KEGG" id="saal:L336_1046"/>
<dbReference type="EMBL" id="CP005957">
    <property type="protein sequence ID" value="AGL62745.1"/>
    <property type="molecule type" value="Genomic_DNA"/>
</dbReference>
<keyword evidence="12" id="KW-1185">Reference proteome</keyword>
<keyword evidence="8" id="KW-0460">Magnesium</keyword>
<evidence type="ECO:0000256" key="10">
    <source>
        <dbReference type="ARBA" id="ARBA00048540"/>
    </source>
</evidence>
<evidence type="ECO:0000313" key="12">
    <source>
        <dbReference type="Proteomes" id="UP000013893"/>
    </source>
</evidence>
<dbReference type="InterPro" id="IPR003374">
    <property type="entry name" value="ApbE-like_sf"/>
</dbReference>
<evidence type="ECO:0000256" key="8">
    <source>
        <dbReference type="ARBA" id="ARBA00022842"/>
    </source>
</evidence>
<evidence type="ECO:0000256" key="5">
    <source>
        <dbReference type="ARBA" id="ARBA00022679"/>
    </source>
</evidence>
<name>R4PWU0_9BACT</name>
<keyword evidence="6" id="KW-0479">Metal-binding</keyword>
<evidence type="ECO:0000256" key="7">
    <source>
        <dbReference type="ARBA" id="ARBA00022827"/>
    </source>
</evidence>
<protein>
    <recommendedName>
        <fullName evidence="3">FAD:protein FMN transferase</fullName>
        <ecNumber evidence="2">2.7.1.180</ecNumber>
    </recommendedName>
    <alternativeName>
        <fullName evidence="9">Flavin transferase</fullName>
    </alternativeName>
</protein>
<keyword evidence="5" id="KW-0808">Transferase</keyword>
<sequence length="280" mass="31832">MREGAINKLYEFDAIGTHWWLEILSDQEFSQELRADLDDIVNQFDKRYSRFRDDSLVAELLRTGKVINPPTEMVKMMEFAREMYHASDGVFDITIGNTLHRLGYGKRKAARQLHVRDFWRDVAVSDNEIVLPEPVMLDFGGFGKGWLIDVLSQHLRDFGIDAFIVNGGGDLYCQSETPIEFALEHPTDSTKKIGQTQITSGALAASNTLKRVWQDGNQTKHHIIDPRRDDSSDSDVVATYVRATTACIADTMATVLILRPDLERVLQKQYGLQTILVRNK</sequence>
<comment type="catalytic activity">
    <reaction evidence="10">
        <text>L-threonyl-[protein] + FAD = FMN-L-threonyl-[protein] + AMP + H(+)</text>
        <dbReference type="Rhea" id="RHEA:36847"/>
        <dbReference type="Rhea" id="RHEA-COMP:11060"/>
        <dbReference type="Rhea" id="RHEA-COMP:11061"/>
        <dbReference type="ChEBI" id="CHEBI:15378"/>
        <dbReference type="ChEBI" id="CHEBI:30013"/>
        <dbReference type="ChEBI" id="CHEBI:57692"/>
        <dbReference type="ChEBI" id="CHEBI:74257"/>
        <dbReference type="ChEBI" id="CHEBI:456215"/>
        <dbReference type="EC" id="2.7.1.180"/>
    </reaction>
</comment>
<dbReference type="GO" id="GO:0046872">
    <property type="term" value="F:metal ion binding"/>
    <property type="evidence" value="ECO:0007669"/>
    <property type="project" value="UniProtKB-KW"/>
</dbReference>
<keyword evidence="7" id="KW-0274">FAD</keyword>
<dbReference type="SUPFAM" id="SSF143631">
    <property type="entry name" value="ApbE-like"/>
    <property type="match status" value="1"/>
</dbReference>
<evidence type="ECO:0000256" key="1">
    <source>
        <dbReference type="ARBA" id="ARBA00001946"/>
    </source>
</evidence>
<dbReference type="GO" id="GO:0016740">
    <property type="term" value="F:transferase activity"/>
    <property type="evidence" value="ECO:0007669"/>
    <property type="project" value="UniProtKB-KW"/>
</dbReference>
<dbReference type="Pfam" id="PF02424">
    <property type="entry name" value="ApbE"/>
    <property type="match status" value="1"/>
</dbReference>
<accession>R4PWU0</accession>
<dbReference type="PATRIC" id="fig|1332188.3.peg.1040"/>
<dbReference type="OrthoDB" id="9778595at2"/>
<evidence type="ECO:0000256" key="9">
    <source>
        <dbReference type="ARBA" id="ARBA00031306"/>
    </source>
</evidence>
<comment type="cofactor">
    <cofactor evidence="1">
        <name>Mg(2+)</name>
        <dbReference type="ChEBI" id="CHEBI:18420"/>
    </cofactor>
</comment>
<evidence type="ECO:0000256" key="4">
    <source>
        <dbReference type="ARBA" id="ARBA00022630"/>
    </source>
</evidence>
<dbReference type="PANTHER" id="PTHR30040:SF2">
    <property type="entry name" value="FAD:PROTEIN FMN TRANSFERASE"/>
    <property type="match status" value="1"/>
</dbReference>
<evidence type="ECO:0000256" key="2">
    <source>
        <dbReference type="ARBA" id="ARBA00011955"/>
    </source>
</evidence>
<dbReference type="Gene3D" id="3.10.520.10">
    <property type="entry name" value="ApbE-like domains"/>
    <property type="match status" value="1"/>
</dbReference>
<organism evidence="11 12">
    <name type="scientific">Candidatus Saccharimonas aalborgensis</name>
    <dbReference type="NCBI Taxonomy" id="1332188"/>
    <lineage>
        <taxon>Bacteria</taxon>
        <taxon>Candidatus Saccharimonadota</taxon>
        <taxon>Candidatus Saccharimonadia</taxon>
        <taxon>Candidatus Saccharimonadales</taxon>
        <taxon>Candidatus Saccharimonadaceae</taxon>
        <taxon>Candidatus Saccharimonas</taxon>
    </lineage>
</organism>
<dbReference type="EC" id="2.7.1.180" evidence="2"/>
<proteinExistence type="predicted"/>
<evidence type="ECO:0000256" key="3">
    <source>
        <dbReference type="ARBA" id="ARBA00016337"/>
    </source>
</evidence>
<evidence type="ECO:0000256" key="6">
    <source>
        <dbReference type="ARBA" id="ARBA00022723"/>
    </source>
</evidence>
<dbReference type="Proteomes" id="UP000013893">
    <property type="component" value="Chromosome"/>
</dbReference>
<dbReference type="PANTHER" id="PTHR30040">
    <property type="entry name" value="THIAMINE BIOSYNTHESIS LIPOPROTEIN APBE"/>
    <property type="match status" value="1"/>
</dbReference>
<dbReference type="HOGENOM" id="CLU_044403_5_0_0"/>
<reference evidence="11 12" key="1">
    <citation type="journal article" date="2013" name="Nat. Biotechnol.">
        <title>Genome sequences of rare, uncultured bacteria obtained by differential coverage binning of multiple metagenomes.</title>
        <authorList>
            <person name="Albertsen M."/>
            <person name="Hugenholtz P."/>
            <person name="Skarshewski A."/>
            <person name="Nielsen K.L."/>
            <person name="Tyson G.W."/>
            <person name="Nielsen P.H."/>
        </authorList>
    </citation>
    <scope>NUCLEOTIDE SEQUENCE [LARGE SCALE GENOMIC DNA]</scope>
    <source>
        <strain evidence="11">TM71</strain>
    </source>
</reference>
<keyword evidence="4" id="KW-0285">Flavoprotein</keyword>
<dbReference type="InterPro" id="IPR024932">
    <property type="entry name" value="ApbE"/>
</dbReference>
<dbReference type="AlphaFoldDB" id="R4PWU0"/>
<gene>
    <name evidence="11" type="ORF">L336_1046</name>
</gene>
<evidence type="ECO:0000313" key="11">
    <source>
        <dbReference type="EMBL" id="AGL62745.1"/>
    </source>
</evidence>